<keyword evidence="2" id="KW-1185">Reference proteome</keyword>
<dbReference type="InterPro" id="IPR009389">
    <property type="entry name" value="DUF1045"/>
</dbReference>
<protein>
    <submittedName>
        <fullName evidence="1">DUF1045 domain-containing protein</fullName>
    </submittedName>
</protein>
<dbReference type="Pfam" id="PF06299">
    <property type="entry name" value="DUF1045"/>
    <property type="match status" value="1"/>
</dbReference>
<accession>A0A3S3RI40</accession>
<dbReference type="Proteomes" id="UP000287687">
    <property type="component" value="Unassembled WGS sequence"/>
</dbReference>
<dbReference type="RefSeq" id="WP_128443537.1">
    <property type="nucleotide sequence ID" value="NZ_SBIP01000003.1"/>
</dbReference>
<proteinExistence type="predicted"/>
<dbReference type="OrthoDB" id="4954742at2"/>
<evidence type="ECO:0000313" key="1">
    <source>
        <dbReference type="EMBL" id="RWX76619.1"/>
    </source>
</evidence>
<dbReference type="NCBIfam" id="TIGR03223">
    <property type="entry name" value="Phn_opern_protn"/>
    <property type="match status" value="1"/>
</dbReference>
<dbReference type="PIRSF" id="PIRSF033328">
    <property type="entry name" value="Phest_Mll4975"/>
    <property type="match status" value="1"/>
</dbReference>
<dbReference type="Gene3D" id="3.90.1140.10">
    <property type="entry name" value="Cyclic phosphodiesterase"/>
    <property type="match status" value="1"/>
</dbReference>
<name>A0A3S3RI40_9HYPH</name>
<comment type="caution">
    <text evidence="1">The sequence shown here is derived from an EMBL/GenBank/DDBJ whole genome shotgun (WGS) entry which is preliminary data.</text>
</comment>
<dbReference type="AlphaFoldDB" id="A0A3S3RI40"/>
<gene>
    <name evidence="1" type="ORF">EPK99_13095</name>
</gene>
<dbReference type="EMBL" id="SBIP01000003">
    <property type="protein sequence ID" value="RWX76619.1"/>
    <property type="molecule type" value="Genomic_DNA"/>
</dbReference>
<sequence length="237" mass="26697">MRYALYFSPSATHPLSKAAAEWLGRDAFTGETHPVPEVPGIEPETVHALTADPRRYGFHATLKAPFALAEGRQESELVAAFEAFAARTPAFEVPRAVVGQLGRFFALVPDQVYPRLQDVAFQVVQEFEPFRAPLSETDLARRNPEKLNPAERANLERWGYPYVNDDFRFHMTLTGQVDPELAPAMRRELERRFAAFNGQPLSIDGLALFVEPARGEPFHVHRWLPLATSADNRETMP</sequence>
<evidence type="ECO:0000313" key="2">
    <source>
        <dbReference type="Proteomes" id="UP000287687"/>
    </source>
</evidence>
<reference evidence="1 2" key="1">
    <citation type="submission" date="2019-01" db="EMBL/GenBank/DDBJ databases">
        <title>The draft genome of Rhizobium sp. 24NR.</title>
        <authorList>
            <person name="Liu L."/>
            <person name="Liang L."/>
            <person name="Shi S."/>
            <person name="Xu L."/>
            <person name="Wang X."/>
            <person name="Li L."/>
            <person name="Zhang X."/>
        </authorList>
    </citation>
    <scope>NUCLEOTIDE SEQUENCE [LARGE SCALE GENOMIC DNA]</scope>
    <source>
        <strain evidence="1 2">24NR</strain>
    </source>
</reference>
<organism evidence="1 2">
    <name type="scientific">Neorhizobium lilium</name>
    <dbReference type="NCBI Taxonomy" id="2503024"/>
    <lineage>
        <taxon>Bacteria</taxon>
        <taxon>Pseudomonadati</taxon>
        <taxon>Pseudomonadota</taxon>
        <taxon>Alphaproteobacteria</taxon>
        <taxon>Hyphomicrobiales</taxon>
        <taxon>Rhizobiaceae</taxon>
        <taxon>Rhizobium/Agrobacterium group</taxon>
        <taxon>Neorhizobium</taxon>
    </lineage>
</organism>